<comment type="caution">
    <text evidence="11">The sequence shown here is derived from an EMBL/GenBank/DDBJ whole genome shotgun (WGS) entry which is preliminary data.</text>
</comment>
<keyword evidence="3" id="KW-0328">Glycosyltransferase</keyword>
<evidence type="ECO:0000256" key="3">
    <source>
        <dbReference type="ARBA" id="ARBA00022676"/>
    </source>
</evidence>
<dbReference type="PANTHER" id="PTHR30582">
    <property type="entry name" value="L,D-TRANSPEPTIDASE"/>
    <property type="match status" value="1"/>
</dbReference>
<reference evidence="11 12" key="1">
    <citation type="submission" date="2019-09" db="EMBL/GenBank/DDBJ databases">
        <title>Draft genome sequence of Psychrobacter nivimaris LAMA 639, in search for biotechnological relevant genes.</title>
        <authorList>
            <person name="Lima A.O.S."/>
            <person name="Staloch B.E.K."/>
            <person name="Freitas R.C."/>
            <person name="Niero H."/>
            <person name="Silva M.A.C."/>
        </authorList>
    </citation>
    <scope>NUCLEOTIDE SEQUENCE [LARGE SCALE GENOMIC DNA]</scope>
    <source>
        <strain evidence="11 12">LAMA 639</strain>
    </source>
</reference>
<comment type="similarity">
    <text evidence="2">Belongs to the YkuD family.</text>
</comment>
<dbReference type="GO" id="GO:0005576">
    <property type="term" value="C:extracellular region"/>
    <property type="evidence" value="ECO:0007669"/>
    <property type="project" value="TreeGrafter"/>
</dbReference>
<dbReference type="SUPFAM" id="SSF141523">
    <property type="entry name" value="L,D-transpeptidase catalytic domain-like"/>
    <property type="match status" value="1"/>
</dbReference>
<feature type="domain" description="L,D-TPase catalytic" evidence="10">
    <location>
        <begin position="9"/>
        <end position="169"/>
    </location>
</feature>
<dbReference type="Gene3D" id="2.40.440.10">
    <property type="entry name" value="L,D-transpeptidase catalytic domain-like"/>
    <property type="match status" value="1"/>
</dbReference>
<dbReference type="CDD" id="cd16913">
    <property type="entry name" value="YkuD_like"/>
    <property type="match status" value="1"/>
</dbReference>
<dbReference type="InterPro" id="IPR005490">
    <property type="entry name" value="LD_TPept_cat_dom"/>
</dbReference>
<feature type="active site" description="Proton donor/acceptor" evidence="9">
    <location>
        <position position="129"/>
    </location>
</feature>
<keyword evidence="6 9" id="KW-0133">Cell shape</keyword>
<sequence>MTNNKTLDKQLVINIAEQTLTMYQQQTEVARYVVSTAKNGIGSQQDSGCTPLGRHIIEQKIGGSEPMNAVFVGRVPTGEIYDTNLGELHPKRDWILSRILWLSGLEEGLNKGSNSQGGCDTYERYIYIHGTPDTEPMSIPLSHGCIRMRNTDIVELFEQVEEGMPVMIIVD</sequence>
<dbReference type="GO" id="GO:0071555">
    <property type="term" value="P:cell wall organization"/>
    <property type="evidence" value="ECO:0007669"/>
    <property type="project" value="UniProtKB-UniRule"/>
</dbReference>
<dbReference type="RefSeq" id="WP_160022545.1">
    <property type="nucleotide sequence ID" value="NZ_VZIZ01000020.1"/>
</dbReference>
<dbReference type="GO" id="GO:0016757">
    <property type="term" value="F:glycosyltransferase activity"/>
    <property type="evidence" value="ECO:0007669"/>
    <property type="project" value="UniProtKB-KW"/>
</dbReference>
<keyword evidence="7 9" id="KW-0573">Peptidoglycan synthesis</keyword>
<evidence type="ECO:0000259" key="10">
    <source>
        <dbReference type="PROSITE" id="PS52029"/>
    </source>
</evidence>
<keyword evidence="12" id="KW-1185">Reference proteome</keyword>
<evidence type="ECO:0000256" key="8">
    <source>
        <dbReference type="ARBA" id="ARBA00023316"/>
    </source>
</evidence>
<protein>
    <recommendedName>
        <fullName evidence="10">L,D-TPase catalytic domain-containing protein</fullName>
    </recommendedName>
</protein>
<dbReference type="EMBL" id="VZIZ01000020">
    <property type="protein sequence ID" value="KAF0568400.1"/>
    <property type="molecule type" value="Genomic_DNA"/>
</dbReference>
<organism evidence="11 12">
    <name type="scientific">Psychrobacter nivimaris</name>
    <dbReference type="NCBI Taxonomy" id="281738"/>
    <lineage>
        <taxon>Bacteria</taxon>
        <taxon>Pseudomonadati</taxon>
        <taxon>Pseudomonadota</taxon>
        <taxon>Gammaproteobacteria</taxon>
        <taxon>Moraxellales</taxon>
        <taxon>Moraxellaceae</taxon>
        <taxon>Psychrobacter</taxon>
    </lineage>
</organism>
<keyword evidence="4" id="KW-0808">Transferase</keyword>
<dbReference type="GO" id="GO:0018104">
    <property type="term" value="P:peptidoglycan-protein cross-linking"/>
    <property type="evidence" value="ECO:0007669"/>
    <property type="project" value="TreeGrafter"/>
</dbReference>
<feature type="active site" description="Nucleophile" evidence="9">
    <location>
        <position position="145"/>
    </location>
</feature>
<name>A0A6N7C0W2_9GAMM</name>
<evidence type="ECO:0000313" key="12">
    <source>
        <dbReference type="Proteomes" id="UP000471465"/>
    </source>
</evidence>
<dbReference type="GO" id="GO:0071972">
    <property type="term" value="F:peptidoglycan L,D-transpeptidase activity"/>
    <property type="evidence" value="ECO:0007669"/>
    <property type="project" value="TreeGrafter"/>
</dbReference>
<dbReference type="AlphaFoldDB" id="A0A6N7C0W2"/>
<evidence type="ECO:0000256" key="6">
    <source>
        <dbReference type="ARBA" id="ARBA00022960"/>
    </source>
</evidence>
<evidence type="ECO:0000256" key="2">
    <source>
        <dbReference type="ARBA" id="ARBA00005992"/>
    </source>
</evidence>
<dbReference type="PANTHER" id="PTHR30582:SF24">
    <property type="entry name" value="L,D-TRANSPEPTIDASE ERFK_SRFK-RELATED"/>
    <property type="match status" value="1"/>
</dbReference>
<evidence type="ECO:0000256" key="7">
    <source>
        <dbReference type="ARBA" id="ARBA00022984"/>
    </source>
</evidence>
<dbReference type="InterPro" id="IPR038063">
    <property type="entry name" value="Transpep_catalytic_dom"/>
</dbReference>
<dbReference type="PROSITE" id="PS52029">
    <property type="entry name" value="LD_TPASE"/>
    <property type="match status" value="1"/>
</dbReference>
<keyword evidence="5" id="KW-0378">Hydrolase</keyword>
<dbReference type="Proteomes" id="UP000471465">
    <property type="component" value="Unassembled WGS sequence"/>
</dbReference>
<dbReference type="InterPro" id="IPR050979">
    <property type="entry name" value="LD-transpeptidase"/>
</dbReference>
<dbReference type="UniPathway" id="UPA00219"/>
<keyword evidence="8 9" id="KW-0961">Cell wall biogenesis/degradation</keyword>
<evidence type="ECO:0000256" key="1">
    <source>
        <dbReference type="ARBA" id="ARBA00004752"/>
    </source>
</evidence>
<evidence type="ECO:0000313" key="11">
    <source>
        <dbReference type="EMBL" id="KAF0568400.1"/>
    </source>
</evidence>
<evidence type="ECO:0000256" key="5">
    <source>
        <dbReference type="ARBA" id="ARBA00022801"/>
    </source>
</evidence>
<comment type="pathway">
    <text evidence="1 9">Cell wall biogenesis; peptidoglycan biosynthesis.</text>
</comment>
<accession>A0A6N7C0W2</accession>
<evidence type="ECO:0000256" key="4">
    <source>
        <dbReference type="ARBA" id="ARBA00022679"/>
    </source>
</evidence>
<proteinExistence type="inferred from homology"/>
<dbReference type="Pfam" id="PF03734">
    <property type="entry name" value="YkuD"/>
    <property type="match status" value="1"/>
</dbReference>
<gene>
    <name evidence="11" type="ORF">FQV37_1127</name>
</gene>
<evidence type="ECO:0000256" key="9">
    <source>
        <dbReference type="PROSITE-ProRule" id="PRU01373"/>
    </source>
</evidence>
<dbReference type="GO" id="GO:0008360">
    <property type="term" value="P:regulation of cell shape"/>
    <property type="evidence" value="ECO:0007669"/>
    <property type="project" value="UniProtKB-UniRule"/>
</dbReference>